<feature type="domain" description="Zinc-ribbon" evidence="1">
    <location>
        <begin position="40"/>
        <end position="60"/>
    </location>
</feature>
<dbReference type="InterPro" id="IPR026870">
    <property type="entry name" value="Zinc_ribbon_dom"/>
</dbReference>
<evidence type="ECO:0000313" key="2">
    <source>
        <dbReference type="EMBL" id="ATP53871.1"/>
    </source>
</evidence>
<evidence type="ECO:0000313" key="3">
    <source>
        <dbReference type="Proteomes" id="UP000225608"/>
    </source>
</evidence>
<organism evidence="2 3">
    <name type="scientific">Collinsella aerofaciens</name>
    <dbReference type="NCBI Taxonomy" id="74426"/>
    <lineage>
        <taxon>Bacteria</taxon>
        <taxon>Bacillati</taxon>
        <taxon>Actinomycetota</taxon>
        <taxon>Coriobacteriia</taxon>
        <taxon>Coriobacteriales</taxon>
        <taxon>Coriobacteriaceae</taxon>
        <taxon>Collinsella</taxon>
    </lineage>
</organism>
<reference evidence="2 3" key="1">
    <citation type="submission" date="2017-10" db="EMBL/GenBank/DDBJ databases">
        <title>Complete genome sequence of Collinsella aerofaciens isolated from the gut of a healthy adult Indian.</title>
        <authorList>
            <person name="Bag S."/>
            <person name="Ghosh T.S."/>
            <person name="Das B."/>
        </authorList>
    </citation>
    <scope>NUCLEOTIDE SEQUENCE [LARGE SCALE GENOMIC DNA]</scope>
    <source>
        <strain evidence="3">indica</strain>
    </source>
</reference>
<proteinExistence type="predicted"/>
<dbReference type="RefSeq" id="WP_099431979.1">
    <property type="nucleotide sequence ID" value="NZ_CP024160.1"/>
</dbReference>
<sequence length="649" mass="71401">MGLFDNLKSGLSSAGSALDIKASPGDASAATVPQEGGAVCKQCGAPLLPGATFCGKCGASQAETVESAPISKPLPDHAAPKGSWNDAVDKIISQRGFYSDDLWDAAGCMYTQHEIQIFDVIGFCNVSKCESYYVKGGGSLTLDDLALELIDIASDYYRLILKIKIDREITRGGGIVITANVPDPENSLEANPFGLIVQETYGDDAIFYYYFISETTYRVFVGPAFTAWTDNVVAMTFARLNSKGDEELRPVPWIVETEPKCGKVGASLTEAVNNNSEELLARAAGLMRKTVPSPCDGALIEGVKSYTILDDSIDPYRAIVELGHQMGQVGWKVIQAPESWAYKGKLIALNASGAGMGQQWWNSFFVQVEMTARGHVLYLFYWSGLFEQAYRLHEEGKMLRPDMEMAYQAVSPYVEQMDNYIKSAEHTLIYAVAQLNEKAAAKWGISTAAGRHLPKGSFDEFREACSAGEYDKARELDERLSARECRVFDDPLADSRFCATYLVPLGMQDLEALADTIEKASSVEPLLARVVDRPDGRKGKQLIELTFAGEEAGQLWQKGCHWYIVRRELQNEMALLYVFLSSCEMDKAIAMKNSGAVLPPDVKALADDCEAHLDRIQKMRASLKPPAGIAHVIRLLNNEWLKEKSQSQD</sequence>
<name>A0A2D1TWX8_9ACTN</name>
<evidence type="ECO:0000259" key="1">
    <source>
        <dbReference type="Pfam" id="PF13240"/>
    </source>
</evidence>
<dbReference type="Pfam" id="PF13240">
    <property type="entry name" value="Zn_Ribbon_1"/>
    <property type="match status" value="1"/>
</dbReference>
<dbReference type="AlphaFoldDB" id="A0A2D1TWX8"/>
<dbReference type="EMBL" id="CP024160">
    <property type="protein sequence ID" value="ATP53871.1"/>
    <property type="molecule type" value="Genomic_DNA"/>
</dbReference>
<accession>A0A2D1TWX8</accession>
<dbReference type="Proteomes" id="UP000225608">
    <property type="component" value="Chromosome"/>
</dbReference>
<dbReference type="KEGG" id="caer:CSV91_04580"/>
<protein>
    <recommendedName>
        <fullName evidence="1">Zinc-ribbon domain-containing protein</fullName>
    </recommendedName>
</protein>
<gene>
    <name evidence="2" type="ORF">CSV91_04580</name>
</gene>